<dbReference type="FunFam" id="3.40.1280.10:FF:000006">
    <property type="entry name" value="Uncharacterized tRNA/rRNA methyltransferase HI_0380"/>
    <property type="match status" value="1"/>
</dbReference>
<dbReference type="Gene3D" id="3.40.1280.10">
    <property type="match status" value="1"/>
</dbReference>
<dbReference type="PANTHER" id="PTHR42786:SF2">
    <property type="entry name" value="TRNA (CYTIDINE_URIDINE-2'-O-)-METHYLTRANSFERASE TRMJ"/>
    <property type="match status" value="1"/>
</dbReference>
<dbReference type="InterPro" id="IPR004384">
    <property type="entry name" value="RNA_MeTrfase_TrmJ/LasT"/>
</dbReference>
<dbReference type="InterPro" id="IPR029026">
    <property type="entry name" value="tRNA_m1G_MTases_N"/>
</dbReference>
<dbReference type="GO" id="GO:0003723">
    <property type="term" value="F:RNA binding"/>
    <property type="evidence" value="ECO:0007669"/>
    <property type="project" value="InterPro"/>
</dbReference>
<dbReference type="PIRSF" id="PIRSF004808">
    <property type="entry name" value="LasT"/>
    <property type="match status" value="1"/>
</dbReference>
<dbReference type="GO" id="GO:0106339">
    <property type="term" value="F:tRNA (cytidine(32)-2'-O)-methyltransferase activity"/>
    <property type="evidence" value="ECO:0007669"/>
    <property type="project" value="RHEA"/>
</dbReference>
<dbReference type="GO" id="GO:0002128">
    <property type="term" value="P:tRNA nucleoside ribose methylation"/>
    <property type="evidence" value="ECO:0007669"/>
    <property type="project" value="TreeGrafter"/>
</dbReference>
<keyword evidence="8" id="KW-1185">Reference proteome</keyword>
<reference evidence="7 8" key="1">
    <citation type="submission" date="2019-03" db="EMBL/GenBank/DDBJ databases">
        <title>Genomic Encyclopedia of Type Strains, Phase IV (KMG-IV): sequencing the most valuable type-strain genomes for metagenomic binning, comparative biology and taxonomic classification.</title>
        <authorList>
            <person name="Goeker M."/>
        </authorList>
    </citation>
    <scope>NUCLEOTIDE SEQUENCE [LARGE SCALE GENOMIC DNA]</scope>
    <source>
        <strain evidence="7 8">DSM 24830</strain>
    </source>
</reference>
<evidence type="ECO:0000256" key="4">
    <source>
        <dbReference type="ARBA" id="ARBA00022691"/>
    </source>
</evidence>
<evidence type="ECO:0000256" key="3">
    <source>
        <dbReference type="ARBA" id="ARBA00022679"/>
    </source>
</evidence>
<dbReference type="CDD" id="cd18093">
    <property type="entry name" value="SpoU-like_TrmJ"/>
    <property type="match status" value="1"/>
</dbReference>
<dbReference type="Gene3D" id="1.10.8.590">
    <property type="match status" value="1"/>
</dbReference>
<comment type="catalytic activity">
    <reaction evidence="5">
        <text>uridine(32) in tRNA + S-adenosyl-L-methionine = 2'-O-methyluridine(32) in tRNA + S-adenosyl-L-homocysteine + H(+)</text>
        <dbReference type="Rhea" id="RHEA:42936"/>
        <dbReference type="Rhea" id="RHEA-COMP:10107"/>
        <dbReference type="Rhea" id="RHEA-COMP:10290"/>
        <dbReference type="ChEBI" id="CHEBI:15378"/>
        <dbReference type="ChEBI" id="CHEBI:57856"/>
        <dbReference type="ChEBI" id="CHEBI:59789"/>
        <dbReference type="ChEBI" id="CHEBI:65315"/>
        <dbReference type="ChEBI" id="CHEBI:74478"/>
        <dbReference type="EC" id="2.1.1.200"/>
    </reaction>
</comment>
<dbReference type="InterPro" id="IPR029028">
    <property type="entry name" value="Alpha/beta_knot_MTases"/>
</dbReference>
<comment type="caution">
    <text evidence="7">The sequence shown here is derived from an EMBL/GenBank/DDBJ whole genome shotgun (WGS) entry which is preliminary data.</text>
</comment>
<dbReference type="GO" id="GO:0160206">
    <property type="term" value="F:tRNA (cytidine(32)/uridine(32)-2'-O)-methyltransferase activity"/>
    <property type="evidence" value="ECO:0007669"/>
    <property type="project" value="UniProtKB-EC"/>
</dbReference>
<dbReference type="RefSeq" id="WP_207907105.1">
    <property type="nucleotide sequence ID" value="NZ_BAAAFU010000001.1"/>
</dbReference>
<organism evidence="7 8">
    <name type="scientific">Cocleimonas flava</name>
    <dbReference type="NCBI Taxonomy" id="634765"/>
    <lineage>
        <taxon>Bacteria</taxon>
        <taxon>Pseudomonadati</taxon>
        <taxon>Pseudomonadota</taxon>
        <taxon>Gammaproteobacteria</taxon>
        <taxon>Thiotrichales</taxon>
        <taxon>Thiotrichaceae</taxon>
        <taxon>Cocleimonas</taxon>
    </lineage>
</organism>
<comment type="function">
    <text evidence="5">Catalyzes the formation of 2'O-methylated cytidine (Cm32) or 2'O-methylated uridine (Um32) at position 32 in tRNA.</text>
</comment>
<protein>
    <recommendedName>
        <fullName evidence="5">tRNA (cytidine/uridine-2'-O-)-methyltransferase TrmJ</fullName>
        <ecNumber evidence="5">2.1.1.200</ecNumber>
    </recommendedName>
    <alternativeName>
        <fullName evidence="5">tRNA (cytidine(32)/uridine(32)-2'-O)-methyltransferase</fullName>
    </alternativeName>
    <alternativeName>
        <fullName evidence="5">tRNA Cm32/Um32 methyltransferase</fullName>
    </alternativeName>
</protein>
<comment type="similarity">
    <text evidence="1">Belongs to the class IV-like SAM-binding methyltransferase superfamily. RNA methyltransferase TrmH family.</text>
</comment>
<keyword evidence="3 7" id="KW-0808">Transferase</keyword>
<keyword evidence="5" id="KW-0963">Cytoplasm</keyword>
<name>A0A4R1EUX9_9GAMM</name>
<comment type="catalytic activity">
    <reaction evidence="5">
        <text>cytidine(32) in tRNA + S-adenosyl-L-methionine = 2'-O-methylcytidine(32) in tRNA + S-adenosyl-L-homocysteine + H(+)</text>
        <dbReference type="Rhea" id="RHEA:42932"/>
        <dbReference type="Rhea" id="RHEA-COMP:10288"/>
        <dbReference type="Rhea" id="RHEA-COMP:10289"/>
        <dbReference type="ChEBI" id="CHEBI:15378"/>
        <dbReference type="ChEBI" id="CHEBI:57856"/>
        <dbReference type="ChEBI" id="CHEBI:59789"/>
        <dbReference type="ChEBI" id="CHEBI:74495"/>
        <dbReference type="ChEBI" id="CHEBI:82748"/>
        <dbReference type="EC" id="2.1.1.200"/>
    </reaction>
</comment>
<dbReference type="Pfam" id="PF00588">
    <property type="entry name" value="SpoU_methylase"/>
    <property type="match status" value="1"/>
</dbReference>
<keyword evidence="4 5" id="KW-0949">S-adenosyl-L-methionine</keyword>
<accession>A0A4R1EUX9</accession>
<dbReference type="NCBIfam" id="TIGR00050">
    <property type="entry name" value="rRNA_methyl_1"/>
    <property type="match status" value="1"/>
</dbReference>
<evidence type="ECO:0000259" key="6">
    <source>
        <dbReference type="Pfam" id="PF00588"/>
    </source>
</evidence>
<dbReference type="GO" id="GO:0005829">
    <property type="term" value="C:cytosol"/>
    <property type="evidence" value="ECO:0007669"/>
    <property type="project" value="TreeGrafter"/>
</dbReference>
<dbReference type="SUPFAM" id="SSF75217">
    <property type="entry name" value="alpha/beta knot"/>
    <property type="match status" value="1"/>
</dbReference>
<keyword evidence="5" id="KW-0819">tRNA processing</keyword>
<dbReference type="AlphaFoldDB" id="A0A4R1EUX9"/>
<proteinExistence type="inferred from homology"/>
<dbReference type="EMBL" id="SMFQ01000004">
    <property type="protein sequence ID" value="TCJ85073.1"/>
    <property type="molecule type" value="Genomic_DNA"/>
</dbReference>
<evidence type="ECO:0000313" key="7">
    <source>
        <dbReference type="EMBL" id="TCJ85073.1"/>
    </source>
</evidence>
<dbReference type="EC" id="2.1.1.200" evidence="5"/>
<feature type="domain" description="tRNA/rRNA methyltransferase SpoU type" evidence="6">
    <location>
        <begin position="5"/>
        <end position="158"/>
    </location>
</feature>
<evidence type="ECO:0000256" key="1">
    <source>
        <dbReference type="ARBA" id="ARBA00007228"/>
    </source>
</evidence>
<evidence type="ECO:0000313" key="8">
    <source>
        <dbReference type="Proteomes" id="UP000294887"/>
    </source>
</evidence>
<dbReference type="Proteomes" id="UP000294887">
    <property type="component" value="Unassembled WGS sequence"/>
</dbReference>
<evidence type="ECO:0000256" key="5">
    <source>
        <dbReference type="RuleBase" id="RU362024"/>
    </source>
</evidence>
<keyword evidence="2 5" id="KW-0489">Methyltransferase</keyword>
<evidence type="ECO:0000256" key="2">
    <source>
        <dbReference type="ARBA" id="ARBA00022603"/>
    </source>
</evidence>
<sequence>MLNNIRVVLVRTFHPGNIGSAARAMKTMGLSELYLVAPKDFETQQARDEATKMSTSADDIVQSATQVDNLFDAIKDCTVVVASTARTRGYDLPVLNPEETAEKLYTASATNKVALVFGPERMGLVNEDLSLCKYRATIPTNPDYSSLNIAAAVQTFCYEIFKQHLAVSGDGALNSDDRNKAPKQYPNTQQMDLFYTHLDETLTETGFIFKKHPGEIMQKLQTLFNRAEMDETELNIMRGILASIQKELKD</sequence>
<dbReference type="PANTHER" id="PTHR42786">
    <property type="entry name" value="TRNA/RRNA METHYLTRANSFERASE"/>
    <property type="match status" value="1"/>
</dbReference>
<comment type="subunit">
    <text evidence="5">Homodimer.</text>
</comment>
<dbReference type="InterPro" id="IPR001537">
    <property type="entry name" value="SpoU_MeTrfase"/>
</dbReference>
<gene>
    <name evidence="5" type="primary">trmJ</name>
    <name evidence="7" type="ORF">EV695_3038</name>
</gene>
<comment type="subcellular location">
    <subcellularLocation>
        <location evidence="5">Cytoplasm</location>
    </subcellularLocation>
</comment>